<keyword evidence="6" id="KW-1185">Reference proteome</keyword>
<dbReference type="Proteomes" id="UP001527882">
    <property type="component" value="Unassembled WGS sequence"/>
</dbReference>
<keyword evidence="1" id="KW-0805">Transcription regulation</keyword>
<evidence type="ECO:0000256" key="2">
    <source>
        <dbReference type="ARBA" id="ARBA00023125"/>
    </source>
</evidence>
<dbReference type="RefSeq" id="WP_269884343.1">
    <property type="nucleotide sequence ID" value="NZ_JAQAGZ010000019.1"/>
</dbReference>
<dbReference type="InterPro" id="IPR010982">
    <property type="entry name" value="Lambda_DNA-bd_dom_sf"/>
</dbReference>
<dbReference type="SUPFAM" id="SSF53822">
    <property type="entry name" value="Periplasmic binding protein-like I"/>
    <property type="match status" value="1"/>
</dbReference>
<proteinExistence type="predicted"/>
<dbReference type="Pfam" id="PF01547">
    <property type="entry name" value="SBP_bac_1"/>
    <property type="match status" value="1"/>
</dbReference>
<gene>
    <name evidence="5" type="ORF">O9H85_26075</name>
</gene>
<organism evidence="5 6">
    <name type="scientific">Paenibacillus gyeongsangnamensis</name>
    <dbReference type="NCBI Taxonomy" id="3388067"/>
    <lineage>
        <taxon>Bacteria</taxon>
        <taxon>Bacillati</taxon>
        <taxon>Bacillota</taxon>
        <taxon>Bacilli</taxon>
        <taxon>Bacillales</taxon>
        <taxon>Paenibacillaceae</taxon>
        <taxon>Paenibacillus</taxon>
    </lineage>
</organism>
<dbReference type="CDD" id="cd01392">
    <property type="entry name" value="HTH_LacI"/>
    <property type="match status" value="1"/>
</dbReference>
<protein>
    <submittedName>
        <fullName evidence="5">Extracellular solute-binding protein</fullName>
    </submittedName>
</protein>
<dbReference type="Pfam" id="PF00532">
    <property type="entry name" value="Peripla_BP_1"/>
    <property type="match status" value="1"/>
</dbReference>
<dbReference type="Gene3D" id="3.40.50.2300">
    <property type="match status" value="1"/>
</dbReference>
<evidence type="ECO:0000259" key="4">
    <source>
        <dbReference type="PROSITE" id="PS50932"/>
    </source>
</evidence>
<dbReference type="EMBL" id="JAQAGZ010000019">
    <property type="protein sequence ID" value="MCZ8515817.1"/>
    <property type="molecule type" value="Genomic_DNA"/>
</dbReference>
<dbReference type="SMART" id="SM00354">
    <property type="entry name" value="HTH_LACI"/>
    <property type="match status" value="1"/>
</dbReference>
<dbReference type="PROSITE" id="PS00356">
    <property type="entry name" value="HTH_LACI_1"/>
    <property type="match status" value="1"/>
</dbReference>
<feature type="domain" description="HTH lacI-type" evidence="4">
    <location>
        <begin position="2"/>
        <end position="56"/>
    </location>
</feature>
<dbReference type="SUPFAM" id="SSF47413">
    <property type="entry name" value="lambda repressor-like DNA-binding domains"/>
    <property type="match status" value="1"/>
</dbReference>
<keyword evidence="3" id="KW-0804">Transcription</keyword>
<dbReference type="SUPFAM" id="SSF53850">
    <property type="entry name" value="Periplasmic binding protein-like II"/>
    <property type="match status" value="1"/>
</dbReference>
<evidence type="ECO:0000313" key="5">
    <source>
        <dbReference type="EMBL" id="MCZ8515817.1"/>
    </source>
</evidence>
<reference evidence="5 6" key="1">
    <citation type="submission" date="2022-12" db="EMBL/GenBank/DDBJ databases">
        <title>Draft genome sequence of Paenibacillus sp. dW9.</title>
        <authorList>
            <person name="Choi E.-W."/>
            <person name="Kim D.-U."/>
        </authorList>
    </citation>
    <scope>NUCLEOTIDE SEQUENCE [LARGE SCALE GENOMIC DNA]</scope>
    <source>
        <strain evidence="6">dW9</strain>
    </source>
</reference>
<dbReference type="Gene3D" id="3.40.190.10">
    <property type="entry name" value="Periplasmic binding protein-like II"/>
    <property type="match status" value="2"/>
</dbReference>
<dbReference type="Pfam" id="PF00356">
    <property type="entry name" value="LacI"/>
    <property type="match status" value="1"/>
</dbReference>
<evidence type="ECO:0000313" key="6">
    <source>
        <dbReference type="Proteomes" id="UP001527882"/>
    </source>
</evidence>
<accession>A0ABT4QG01</accession>
<sequence length="717" mass="80660">MATIKDIAKLAGVSHGTASNVLNGKGVVSVEKIQLVEEAARKLGYKMNYKAKSLRSGATNSVSIIIPSIEADEYAQMYKGLDKTLTKLGYQTHLYITYDLPQNEKNILKKIAAERVAGIVTITCLDDANEYYEEIMIPKENIIFVNREIKHAERLVSFDFEQAGSEIAAYLSANHYKSVGIFCDEIKFSNEKHFVDSILNGLKGTAIKLLHAPLNLSYNQSFEFFANESPEIIVTSNLSRAYLLKQAHFFGSTQEIPKILSLGLTQTAYDDNLIIYRQNYHLLGNEIANLLNNQVNHAQEEYKNVIFENNGMTNQITVQPNNKGTITILTISSPTTDALKKLLPHFAKTTGIEATLAIRSYEEIYEILTNSANYKLYDIIRMDMAWLSWFGQDVYRPLSHLDNELDKLIQTLPQHMKHNYSEIEETAYALPFDPSIQMLFYRKDLFEDPKIKRIYYEKYKKQLAIPEDFETYNEVIKFFSKSHFNDSPTSFGTSVTLGKSEIVAAEFLTRYYAEDGKLIHDNGLSLHPKKAKKALKNYLETVSVAQNLNEAWWGEAVNSFARGETAIIIGFMNHVSRIAHSDFGNFIGSASVPGGKPLLGGGVAGISKHSEKIDEAVRFLKWVNNVEIAEQISLLGGTSANRDVCNNQTINTLYPWLSEAYKTNLNGIRDTKFGDGKGFNAKKLEQIIGFSIKNVLDNMMDIDHAIEQINANLATIT</sequence>
<name>A0ABT4QG01_9BACL</name>
<evidence type="ECO:0000256" key="3">
    <source>
        <dbReference type="ARBA" id="ARBA00023163"/>
    </source>
</evidence>
<keyword evidence="2" id="KW-0238">DNA-binding</keyword>
<evidence type="ECO:0000256" key="1">
    <source>
        <dbReference type="ARBA" id="ARBA00023015"/>
    </source>
</evidence>
<dbReference type="InterPro" id="IPR028082">
    <property type="entry name" value="Peripla_BP_I"/>
</dbReference>
<dbReference type="PROSITE" id="PS50932">
    <property type="entry name" value="HTH_LACI_2"/>
    <property type="match status" value="1"/>
</dbReference>
<dbReference type="PANTHER" id="PTHR30146:SF109">
    <property type="entry name" value="HTH-TYPE TRANSCRIPTIONAL REGULATOR GALS"/>
    <property type="match status" value="1"/>
</dbReference>
<dbReference type="PANTHER" id="PTHR30146">
    <property type="entry name" value="LACI-RELATED TRANSCRIPTIONAL REPRESSOR"/>
    <property type="match status" value="1"/>
</dbReference>
<dbReference type="InterPro" id="IPR000843">
    <property type="entry name" value="HTH_LacI"/>
</dbReference>
<dbReference type="InterPro" id="IPR006059">
    <property type="entry name" value="SBP"/>
</dbReference>
<dbReference type="InterPro" id="IPR001761">
    <property type="entry name" value="Peripla_BP/Lac1_sug-bd_dom"/>
</dbReference>
<dbReference type="Gene3D" id="1.10.260.40">
    <property type="entry name" value="lambda repressor-like DNA-binding domains"/>
    <property type="match status" value="1"/>
</dbReference>
<comment type="caution">
    <text evidence="5">The sequence shown here is derived from an EMBL/GenBank/DDBJ whole genome shotgun (WGS) entry which is preliminary data.</text>
</comment>